<dbReference type="CDD" id="cd06595">
    <property type="entry name" value="GH31_u1"/>
    <property type="match status" value="1"/>
</dbReference>
<evidence type="ECO:0000259" key="4">
    <source>
        <dbReference type="Pfam" id="PF21365"/>
    </source>
</evidence>
<name>A0A0R2I186_CARDV</name>
<dbReference type="Pfam" id="PF01055">
    <property type="entry name" value="Glyco_hydro_31_2nd"/>
    <property type="match status" value="1"/>
</dbReference>
<dbReference type="Pfam" id="PF21365">
    <property type="entry name" value="Glyco_hydro_31_3rd"/>
    <property type="match status" value="1"/>
</dbReference>
<evidence type="ECO:0000313" key="6">
    <source>
        <dbReference type="Proteomes" id="UP000051658"/>
    </source>
</evidence>
<feature type="domain" description="Glycosyl hydrolase family 31 C-terminal" evidence="4">
    <location>
        <begin position="502"/>
        <end position="593"/>
    </location>
</feature>
<feature type="domain" description="Glycoside hydrolase family 31 TIM barrel" evidence="3">
    <location>
        <begin position="190"/>
        <end position="493"/>
    </location>
</feature>
<dbReference type="SUPFAM" id="SSF51445">
    <property type="entry name" value="(Trans)glycosidases"/>
    <property type="match status" value="1"/>
</dbReference>
<proteinExistence type="inferred from homology"/>
<evidence type="ECO:0000259" key="3">
    <source>
        <dbReference type="Pfam" id="PF01055"/>
    </source>
</evidence>
<dbReference type="RefSeq" id="WP_034571261.1">
    <property type="nucleotide sequence ID" value="NZ_JQBS01000007.1"/>
</dbReference>
<dbReference type="Gene3D" id="2.60.40.1180">
    <property type="entry name" value="Golgi alpha-mannosidase II"/>
    <property type="match status" value="2"/>
</dbReference>
<dbReference type="EMBL" id="JQBS01000007">
    <property type="protein sequence ID" value="KRN57238.1"/>
    <property type="molecule type" value="Genomic_DNA"/>
</dbReference>
<dbReference type="InterPro" id="IPR051816">
    <property type="entry name" value="Glycosyl_Hydrolase_31"/>
</dbReference>
<dbReference type="GeneID" id="89588215"/>
<dbReference type="Gene3D" id="3.20.20.80">
    <property type="entry name" value="Glycosidases"/>
    <property type="match status" value="1"/>
</dbReference>
<sequence>MAEKFLLQGEANPENVIQGRYYRFTVLTERLIRMEYSANGTFEDQSTQVVTRRDFPAVTFLATEEKGILEISTNYFHLYYKKGPFTPQNLSIDLKFDYASYHDQWTFGDELTTLKGTARTLDKVNGATKLSEGLMAKNGYSLLDDSASFLIDENYNFKKREDNGQDFYFFAYGRDYLASLKDFFYLSGSPPLLPRFALGNWWSRYWQYSSKEYQELIRRFAVEKIPFSVAVIDMDWHLTTIPDRFGSGWTGYTWNLELFPQPKEFLSWLHQKGLKTTLNVHPAEGIRAYEEPYLRVAKRLGLNSAEEEPAPFDLTDSLFREAYFEDVHHPLEATGVDFWWIDWQQGVNSRILGLDPMWLLNHYHYLDNQKNHSEGLILSRFIGPGSQRYPIGFSGDTVISWESLDFQPYFTATATNIGYTWWSHDIGGHYHGVHDEELTLRWMQLGTFSPINRLHSSDNPFNSKEPWRFNDMIFNSMRYFLQLRHRLVPYLYTINYLTHTEGLPLVMPMYYLNSMDELAYEVPNQFYFGTELFVAPITTKSDSDLKLSQVVVWFPVGKWYDFFTGVRYQGGTMLKIFRSQTDYPVFAKAGGIVPMNQDGSKNGEDLPTNLEVHIFPGSDNEFTLYEEIENACLETTFKLDWKQQQLTISLRGELEIVPKNRQITCLFRNVELDSSQKLASSIEVDVKSKTAIVEWTNFAIATTKVIDFRGIREVQCQQIVEEVFSKLDQANISYSLKREIYQHFITFQESLPLIGMINNLTNRMLADCLFEMIYTMES</sequence>
<evidence type="ECO:0000256" key="1">
    <source>
        <dbReference type="ARBA" id="ARBA00007806"/>
    </source>
</evidence>
<keyword evidence="2 5" id="KW-0378">Hydrolase</keyword>
<dbReference type="InterPro" id="IPR048395">
    <property type="entry name" value="Glyco_hydro_31_C"/>
</dbReference>
<organism evidence="5 6">
    <name type="scientific">Carnobacterium divergens DSM 20623</name>
    <dbReference type="NCBI Taxonomy" id="1449336"/>
    <lineage>
        <taxon>Bacteria</taxon>
        <taxon>Bacillati</taxon>
        <taxon>Bacillota</taxon>
        <taxon>Bacilli</taxon>
        <taxon>Lactobacillales</taxon>
        <taxon>Carnobacteriaceae</taxon>
        <taxon>Carnobacterium</taxon>
    </lineage>
</organism>
<dbReference type="Proteomes" id="UP000051658">
    <property type="component" value="Unassembled WGS sequence"/>
</dbReference>
<protein>
    <submittedName>
        <fullName evidence="5">Glycosyl hydrolase, family 31</fullName>
    </submittedName>
</protein>
<dbReference type="GO" id="GO:0004553">
    <property type="term" value="F:hydrolase activity, hydrolyzing O-glycosyl compounds"/>
    <property type="evidence" value="ECO:0007669"/>
    <property type="project" value="InterPro"/>
</dbReference>
<dbReference type="PATRIC" id="fig|1449336.4.peg.222"/>
<keyword evidence="6" id="KW-1185">Reference proteome</keyword>
<comment type="similarity">
    <text evidence="1 2">Belongs to the glycosyl hydrolase 31 family.</text>
</comment>
<dbReference type="AlphaFoldDB" id="A0A0R2I186"/>
<evidence type="ECO:0000256" key="2">
    <source>
        <dbReference type="RuleBase" id="RU361185"/>
    </source>
</evidence>
<reference evidence="5 6" key="1">
    <citation type="journal article" date="2015" name="Genome Announc.">
        <title>Expanding the biotechnology potential of lactobacilli through comparative genomics of 213 strains and associated genera.</title>
        <authorList>
            <person name="Sun Z."/>
            <person name="Harris H.M."/>
            <person name="McCann A."/>
            <person name="Guo C."/>
            <person name="Argimon S."/>
            <person name="Zhang W."/>
            <person name="Yang X."/>
            <person name="Jeffery I.B."/>
            <person name="Cooney J.C."/>
            <person name="Kagawa T.F."/>
            <person name="Liu W."/>
            <person name="Song Y."/>
            <person name="Salvetti E."/>
            <person name="Wrobel A."/>
            <person name="Rasinkangas P."/>
            <person name="Parkhill J."/>
            <person name="Rea M.C."/>
            <person name="O'Sullivan O."/>
            <person name="Ritari J."/>
            <person name="Douillard F.P."/>
            <person name="Paul Ross R."/>
            <person name="Yang R."/>
            <person name="Briner A.E."/>
            <person name="Felis G.E."/>
            <person name="de Vos W.M."/>
            <person name="Barrangou R."/>
            <person name="Klaenhammer T.R."/>
            <person name="Caufield P.W."/>
            <person name="Cui Y."/>
            <person name="Zhang H."/>
            <person name="O'Toole P.W."/>
        </authorList>
    </citation>
    <scope>NUCLEOTIDE SEQUENCE [LARGE SCALE GENOMIC DNA]</scope>
    <source>
        <strain evidence="5 6">DSM 20623</strain>
    </source>
</reference>
<dbReference type="PANTHER" id="PTHR43863:SF2">
    <property type="entry name" value="MALTASE-GLUCOAMYLASE"/>
    <property type="match status" value="1"/>
</dbReference>
<dbReference type="eggNOG" id="COG1501">
    <property type="taxonomic scope" value="Bacteria"/>
</dbReference>
<comment type="caution">
    <text evidence="5">The sequence shown here is derived from an EMBL/GenBank/DDBJ whole genome shotgun (WGS) entry which is preliminary data.</text>
</comment>
<dbReference type="InterPro" id="IPR013780">
    <property type="entry name" value="Glyco_hydro_b"/>
</dbReference>
<dbReference type="PANTHER" id="PTHR43863">
    <property type="entry name" value="HYDROLASE, PUTATIVE (AFU_ORTHOLOGUE AFUA_1G03140)-RELATED"/>
    <property type="match status" value="1"/>
</dbReference>
<accession>A0A0R2I186</accession>
<gene>
    <name evidence="5" type="ORF">IV74_GL000219</name>
</gene>
<keyword evidence="2" id="KW-0326">Glycosidase</keyword>
<evidence type="ECO:0000313" key="5">
    <source>
        <dbReference type="EMBL" id="KRN57238.1"/>
    </source>
</evidence>
<dbReference type="GO" id="GO:0005975">
    <property type="term" value="P:carbohydrate metabolic process"/>
    <property type="evidence" value="ECO:0007669"/>
    <property type="project" value="InterPro"/>
</dbReference>
<dbReference type="InterPro" id="IPR000322">
    <property type="entry name" value="Glyco_hydro_31_TIM"/>
</dbReference>
<dbReference type="InterPro" id="IPR017853">
    <property type="entry name" value="GH"/>
</dbReference>
<dbReference type="SUPFAM" id="SSF51011">
    <property type="entry name" value="Glycosyl hydrolase domain"/>
    <property type="match status" value="1"/>
</dbReference>